<dbReference type="SUPFAM" id="SSF53448">
    <property type="entry name" value="Nucleotide-diphospho-sugar transferases"/>
    <property type="match status" value="1"/>
</dbReference>
<organism evidence="2 3">
    <name type="scientific">Desulfolithobacter dissulfuricans</name>
    <dbReference type="NCBI Taxonomy" id="2795293"/>
    <lineage>
        <taxon>Bacteria</taxon>
        <taxon>Pseudomonadati</taxon>
        <taxon>Thermodesulfobacteriota</taxon>
        <taxon>Desulfobulbia</taxon>
        <taxon>Desulfobulbales</taxon>
        <taxon>Desulfobulbaceae</taxon>
        <taxon>Desulfolithobacter</taxon>
    </lineage>
</organism>
<proteinExistence type="predicted"/>
<gene>
    <name evidence="2" type="ORF">GF1_08130</name>
</gene>
<accession>A0A915U4X9</accession>
<evidence type="ECO:0000313" key="2">
    <source>
        <dbReference type="EMBL" id="BCO08437.1"/>
    </source>
</evidence>
<dbReference type="GO" id="GO:0044010">
    <property type="term" value="P:single-species biofilm formation"/>
    <property type="evidence" value="ECO:0007669"/>
    <property type="project" value="TreeGrafter"/>
</dbReference>
<dbReference type="Pfam" id="PF00535">
    <property type="entry name" value="Glycos_transf_2"/>
    <property type="match status" value="1"/>
</dbReference>
<dbReference type="InterPro" id="IPR050834">
    <property type="entry name" value="Glycosyltransf_2"/>
</dbReference>
<reference evidence="2" key="1">
    <citation type="submission" date="2020-12" db="EMBL/GenBank/DDBJ databases">
        <title>Desulfobium dissulfuricans gen. nov., sp. nov., a novel mesophilic, sulfate-reducing bacterium isolated from a deep-sea hydrothermal vent.</title>
        <authorList>
            <person name="Hashimoto Y."/>
            <person name="Tame A."/>
            <person name="Sawayama S."/>
            <person name="Miyazaki J."/>
            <person name="Takai K."/>
            <person name="Nakagawa S."/>
        </authorList>
    </citation>
    <scope>NUCLEOTIDE SEQUENCE</scope>
    <source>
        <strain evidence="2">GF1</strain>
    </source>
</reference>
<feature type="domain" description="Glycosyltransferase 2-like" evidence="1">
    <location>
        <begin position="6"/>
        <end position="116"/>
    </location>
</feature>
<dbReference type="CDD" id="cd00761">
    <property type="entry name" value="Glyco_tranf_GTA_type"/>
    <property type="match status" value="1"/>
</dbReference>
<dbReference type="InterPro" id="IPR029044">
    <property type="entry name" value="Nucleotide-diphossugar_trans"/>
</dbReference>
<dbReference type="EMBL" id="AP024233">
    <property type="protein sequence ID" value="BCO08437.1"/>
    <property type="molecule type" value="Genomic_DNA"/>
</dbReference>
<evidence type="ECO:0000259" key="1">
    <source>
        <dbReference type="Pfam" id="PF00535"/>
    </source>
</evidence>
<dbReference type="Gene3D" id="3.90.550.10">
    <property type="entry name" value="Spore Coat Polysaccharide Biosynthesis Protein SpsA, Chain A"/>
    <property type="match status" value="1"/>
</dbReference>
<protein>
    <recommendedName>
        <fullName evidence="1">Glycosyltransferase 2-like domain-containing protein</fullName>
    </recommendedName>
</protein>
<dbReference type="AlphaFoldDB" id="A0A915U4X9"/>
<dbReference type="KEGG" id="ddu:GF1_08130"/>
<name>A0A915U4X9_9BACT</name>
<dbReference type="PANTHER" id="PTHR43685:SF2">
    <property type="entry name" value="GLYCOSYLTRANSFERASE 2-LIKE DOMAIN-CONTAINING PROTEIN"/>
    <property type="match status" value="1"/>
</dbReference>
<sequence length="271" mass="30306">MQTAAVIPTRNRKTMITRAIDSVLCQTEPVDEIIVVDDGSTDGTGALIRERYPAIIVLRTDGLGAGLARDAGVRASGADLFLFLDSDDRWHPDHAALLRRKIEDGFQVAFGRTRTVDEIGGCNFLIPDQWSIAPGECFCFSRLARWCFLVPSSVAVTRQAYGAAGGFGDEPLGEDWCFFLRLATRLPFGFCPQIITDRYLHRDSICCLDGTRSKEIPALVRRVQLYAASHCPDDRDLADFLTTHLHIVSKEHHTWNTVQDWFTSLQRHALL</sequence>
<dbReference type="PANTHER" id="PTHR43685">
    <property type="entry name" value="GLYCOSYLTRANSFERASE"/>
    <property type="match status" value="1"/>
</dbReference>
<dbReference type="RefSeq" id="WP_267928337.1">
    <property type="nucleotide sequence ID" value="NZ_AP024233.1"/>
</dbReference>
<dbReference type="InterPro" id="IPR001173">
    <property type="entry name" value="Glyco_trans_2-like"/>
</dbReference>
<keyword evidence="3" id="KW-1185">Reference proteome</keyword>
<evidence type="ECO:0000313" key="3">
    <source>
        <dbReference type="Proteomes" id="UP001063350"/>
    </source>
</evidence>
<dbReference type="Proteomes" id="UP001063350">
    <property type="component" value="Chromosome"/>
</dbReference>